<dbReference type="PANTHER" id="PTHR42891:SF1">
    <property type="entry name" value="D-GLYCERO-BETA-D-MANNO-HEPTOSE-1,7-BISPHOSPHATE 7-PHOSPHATASE"/>
    <property type="match status" value="1"/>
</dbReference>
<dbReference type="GO" id="GO:0005975">
    <property type="term" value="P:carbohydrate metabolic process"/>
    <property type="evidence" value="ECO:0007669"/>
    <property type="project" value="InterPro"/>
</dbReference>
<dbReference type="PANTHER" id="PTHR42891">
    <property type="entry name" value="D-GLYCERO-BETA-D-MANNO-HEPTOSE-1,7-BISPHOSPHATE 7-PHOSPHATASE"/>
    <property type="match status" value="1"/>
</dbReference>
<dbReference type="AlphaFoldDB" id="A0A9Q5ZEM6"/>
<dbReference type="EMBL" id="LAHD01000016">
    <property type="protein sequence ID" value="PHK05382.1"/>
    <property type="molecule type" value="Genomic_DNA"/>
</dbReference>
<dbReference type="InterPro" id="IPR023214">
    <property type="entry name" value="HAD_sf"/>
</dbReference>
<evidence type="ECO:0000313" key="2">
    <source>
        <dbReference type="Proteomes" id="UP000222310"/>
    </source>
</evidence>
<dbReference type="Proteomes" id="UP000222310">
    <property type="component" value="Unassembled WGS sequence"/>
</dbReference>
<dbReference type="InterPro" id="IPR036412">
    <property type="entry name" value="HAD-like_sf"/>
</dbReference>
<dbReference type="SUPFAM" id="SSF56784">
    <property type="entry name" value="HAD-like"/>
    <property type="match status" value="1"/>
</dbReference>
<comment type="caution">
    <text evidence="1">The sequence shown here is derived from an EMBL/GenBank/DDBJ whole genome shotgun (WGS) entry which is preliminary data.</text>
</comment>
<evidence type="ECO:0008006" key="3">
    <source>
        <dbReference type="Google" id="ProtNLM"/>
    </source>
</evidence>
<dbReference type="Gene3D" id="3.40.50.1000">
    <property type="entry name" value="HAD superfamily/HAD-like"/>
    <property type="match status" value="1"/>
</dbReference>
<evidence type="ECO:0000313" key="1">
    <source>
        <dbReference type="EMBL" id="PHK05382.1"/>
    </source>
</evidence>
<reference evidence="1 2" key="1">
    <citation type="submission" date="2015-02" db="EMBL/GenBank/DDBJ databases">
        <title>Nostoc linckia genome annotation.</title>
        <authorList>
            <person name="Zhou Z."/>
        </authorList>
    </citation>
    <scope>NUCLEOTIDE SEQUENCE [LARGE SCALE GENOMIC DNA]</scope>
    <source>
        <strain evidence="2">z8</strain>
    </source>
</reference>
<protein>
    <recommendedName>
        <fullName evidence="3">Polynucleotide kinase</fullName>
    </recommendedName>
</protein>
<dbReference type="GO" id="GO:0016791">
    <property type="term" value="F:phosphatase activity"/>
    <property type="evidence" value="ECO:0007669"/>
    <property type="project" value="InterPro"/>
</dbReference>
<dbReference type="InterPro" id="IPR013954">
    <property type="entry name" value="PNK3P"/>
</dbReference>
<gene>
    <name evidence="1" type="ORF">VF08_08065</name>
</gene>
<organism evidence="1 2">
    <name type="scientific">Nostoc linckia z8</name>
    <dbReference type="NCBI Taxonomy" id="1628746"/>
    <lineage>
        <taxon>Bacteria</taxon>
        <taxon>Bacillati</taxon>
        <taxon>Cyanobacteriota</taxon>
        <taxon>Cyanophyceae</taxon>
        <taxon>Nostocales</taxon>
        <taxon>Nostocaceae</taxon>
        <taxon>Nostoc</taxon>
    </lineage>
</organism>
<dbReference type="InterPro" id="IPR004446">
    <property type="entry name" value="Heptose_bisP_phosphatase"/>
</dbReference>
<name>A0A9Q5ZEM6_NOSLI</name>
<sequence>MKILFLDIDGTATETLSGHTFKQHPQDVKVMEGADKAVSHFHNQGWTIIGISNQGGCAAINPDTGKPRKSIEDTITEMQFTLQLFPKINCIYFCPDFDGNLIYRVFYQSYTASERHLYLDPSTNKPFYQSFRKPGAGMLQKAAHDLELSLENSWMVGDRPEDEQCAINAGINFCPADVWRDRFRPGMFAHQVTSKQLRFLEGIEYGRP</sequence>
<proteinExistence type="predicted"/>
<dbReference type="Pfam" id="PF08645">
    <property type="entry name" value="PNK3P"/>
    <property type="match status" value="1"/>
</dbReference>
<accession>A0A9Q5ZEM6</accession>